<dbReference type="Proteomes" id="UP000291236">
    <property type="component" value="Chromosome"/>
</dbReference>
<dbReference type="GO" id="GO:0015833">
    <property type="term" value="P:peptide transport"/>
    <property type="evidence" value="ECO:0007669"/>
    <property type="project" value="TreeGrafter"/>
</dbReference>
<dbReference type="InterPro" id="IPR030678">
    <property type="entry name" value="Peptide/Ni-bd"/>
</dbReference>
<dbReference type="EMBL" id="AP019368">
    <property type="protein sequence ID" value="BBH53391.1"/>
    <property type="molecule type" value="Genomic_DNA"/>
</dbReference>
<feature type="signal peptide" evidence="5">
    <location>
        <begin position="1"/>
        <end position="25"/>
    </location>
</feature>
<dbReference type="CDD" id="cd08504">
    <property type="entry name" value="PBP2_OppA"/>
    <property type="match status" value="1"/>
</dbReference>
<accession>A0A4P2VKS4</accession>
<evidence type="ECO:0000256" key="5">
    <source>
        <dbReference type="SAM" id="SignalP"/>
    </source>
</evidence>
<comment type="subcellular location">
    <subcellularLocation>
        <location evidence="1">Cell envelope</location>
    </subcellularLocation>
</comment>
<evidence type="ECO:0000256" key="3">
    <source>
        <dbReference type="ARBA" id="ARBA00022448"/>
    </source>
</evidence>
<name>A0A4P2VKS4_FLUSA</name>
<dbReference type="PIRSF" id="PIRSF002741">
    <property type="entry name" value="MppA"/>
    <property type="match status" value="1"/>
</dbReference>
<keyword evidence="3" id="KW-0813">Transport</keyword>
<dbReference type="PROSITE" id="PS01040">
    <property type="entry name" value="SBP_BACTERIAL_5"/>
    <property type="match status" value="1"/>
</dbReference>
<evidence type="ECO:0000256" key="4">
    <source>
        <dbReference type="ARBA" id="ARBA00022729"/>
    </source>
</evidence>
<dbReference type="SUPFAM" id="SSF53850">
    <property type="entry name" value="Periplasmic binding protein-like II"/>
    <property type="match status" value="1"/>
</dbReference>
<keyword evidence="4 5" id="KW-0732">Signal</keyword>
<feature type="domain" description="Solute-binding protein family 5" evidence="6">
    <location>
        <begin position="81"/>
        <end position="460"/>
    </location>
</feature>
<dbReference type="InterPro" id="IPR023765">
    <property type="entry name" value="SBP_5_CS"/>
</dbReference>
<dbReference type="FunFam" id="3.10.105.10:FF:000001">
    <property type="entry name" value="Oligopeptide ABC transporter, oligopeptide-binding protein"/>
    <property type="match status" value="1"/>
</dbReference>
<keyword evidence="8" id="KW-1185">Reference proteome</keyword>
<reference evidence="7 8" key="1">
    <citation type="submission" date="2018-12" db="EMBL/GenBank/DDBJ databases">
        <title>Rubrispira sanarue gen. nov., sp., nov., a member of the order Silvanigrellales, isolated from a brackish lake in Hamamatsu Japan.</title>
        <authorList>
            <person name="Maejima Y."/>
            <person name="Iino T."/>
            <person name="Muraguchi Y."/>
            <person name="Fukuda K."/>
            <person name="Nojiri H."/>
            <person name="Ohkuma M."/>
            <person name="Moriuchi R."/>
            <person name="Dohra H."/>
            <person name="Kimbara K."/>
            <person name="Shintani M."/>
        </authorList>
    </citation>
    <scope>NUCLEOTIDE SEQUENCE [LARGE SCALE GENOMIC DNA]</scope>
    <source>
        <strain evidence="7 8">RF1110005</strain>
    </source>
</reference>
<feature type="chain" id="PRO_5020319562" evidence="5">
    <location>
        <begin position="26"/>
        <end position="547"/>
    </location>
</feature>
<gene>
    <name evidence="7" type="ORF">JCM31447_18340</name>
</gene>
<organism evidence="7 8">
    <name type="scientific">Fluviispira sanaruensis</name>
    <dbReference type="NCBI Taxonomy" id="2493639"/>
    <lineage>
        <taxon>Bacteria</taxon>
        <taxon>Pseudomonadati</taxon>
        <taxon>Bdellovibrionota</taxon>
        <taxon>Oligoflexia</taxon>
        <taxon>Silvanigrellales</taxon>
        <taxon>Silvanigrellaceae</taxon>
        <taxon>Fluviispira</taxon>
    </lineage>
</organism>
<comment type="similarity">
    <text evidence="2">Belongs to the bacterial solute-binding protein 5 family.</text>
</comment>
<evidence type="ECO:0000313" key="7">
    <source>
        <dbReference type="EMBL" id="BBH53391.1"/>
    </source>
</evidence>
<evidence type="ECO:0000259" key="6">
    <source>
        <dbReference type="Pfam" id="PF00496"/>
    </source>
</evidence>
<proteinExistence type="inferred from homology"/>
<dbReference type="FunFam" id="3.90.76.10:FF:000001">
    <property type="entry name" value="Oligopeptide ABC transporter substrate-binding protein"/>
    <property type="match status" value="1"/>
</dbReference>
<protein>
    <submittedName>
        <fullName evidence="7">Peptide ABC transporter substrate-binding protein</fullName>
    </submittedName>
</protein>
<dbReference type="Gene3D" id="3.40.190.10">
    <property type="entry name" value="Periplasmic binding protein-like II"/>
    <property type="match status" value="1"/>
</dbReference>
<evidence type="ECO:0000256" key="2">
    <source>
        <dbReference type="ARBA" id="ARBA00005695"/>
    </source>
</evidence>
<evidence type="ECO:0000256" key="1">
    <source>
        <dbReference type="ARBA" id="ARBA00004196"/>
    </source>
</evidence>
<dbReference type="PANTHER" id="PTHR30290:SF10">
    <property type="entry name" value="PERIPLASMIC OLIGOPEPTIDE-BINDING PROTEIN-RELATED"/>
    <property type="match status" value="1"/>
</dbReference>
<dbReference type="InterPro" id="IPR039424">
    <property type="entry name" value="SBP_5"/>
</dbReference>
<dbReference type="AlphaFoldDB" id="A0A4P2VKS4"/>
<dbReference type="Pfam" id="PF00496">
    <property type="entry name" value="SBP_bac_5"/>
    <property type="match status" value="1"/>
</dbReference>
<dbReference type="Gene3D" id="3.90.76.10">
    <property type="entry name" value="Dipeptide-binding Protein, Domain 1"/>
    <property type="match status" value="1"/>
</dbReference>
<dbReference type="GO" id="GO:1904680">
    <property type="term" value="F:peptide transmembrane transporter activity"/>
    <property type="evidence" value="ECO:0007669"/>
    <property type="project" value="TreeGrafter"/>
</dbReference>
<dbReference type="PANTHER" id="PTHR30290">
    <property type="entry name" value="PERIPLASMIC BINDING COMPONENT OF ABC TRANSPORTER"/>
    <property type="match status" value="1"/>
</dbReference>
<dbReference type="OrthoDB" id="5288454at2"/>
<dbReference type="RefSeq" id="WP_130609133.1">
    <property type="nucleotide sequence ID" value="NZ_AP019368.1"/>
</dbReference>
<dbReference type="KEGG" id="sbf:JCM31447_18340"/>
<dbReference type="Gene3D" id="3.10.105.10">
    <property type="entry name" value="Dipeptide-binding Protein, Domain 3"/>
    <property type="match status" value="1"/>
</dbReference>
<sequence>MAVSINKLISSSLLATLLFSSVSFAAEVPKNVTLAKKQVFNKGNGAELPTLDTQKTEDKQGNNVAIDLFEGLVRDNNEGAVVPAGAEKWDISADGLTYTFHLRKNAKWSNGDPVTAHDYVFGMQRLADPKVASTYSFLIHAIKNGAEVNEGKIPVSSLGAKALDDHTLQVQLAKKNPAILDILVMRNFSPVHKKELEKYGDKYFQPGTLVSNGPYKLTYWRVGDKLTLVKNPHYWNANKTVIEEVNYFPVQNVNSEEQMFLSGQLDMTNDIATDQFEKLKKQLGSEVRSHAFLGSYFFSFNNQVAPFKENKKLREALNLVVDRNVITQKVTRRGEIPSNDIAAQGVKNYSLHEYNWSKQSMQERIKEAKKLYAEAGYSENNPLKLKITYSTNENFKKLALAVASMWKDHLGVKVELENQEWKVFLKTRQKGDFQVAFDRWNGDYNDVNTFAELLRSDNIQNNAKYRSENFDKLLKKAEAELNPDKRKTYFEEAISYAMKDYPILPLYTAVAVHLVKKNVGGFTGKNPLDNVSTFDLYMIEPAKVLKN</sequence>
<dbReference type="GO" id="GO:0043190">
    <property type="term" value="C:ATP-binding cassette (ABC) transporter complex"/>
    <property type="evidence" value="ECO:0007669"/>
    <property type="project" value="InterPro"/>
</dbReference>
<dbReference type="InterPro" id="IPR000914">
    <property type="entry name" value="SBP_5_dom"/>
</dbReference>
<dbReference type="GO" id="GO:0030288">
    <property type="term" value="C:outer membrane-bounded periplasmic space"/>
    <property type="evidence" value="ECO:0007669"/>
    <property type="project" value="TreeGrafter"/>
</dbReference>
<evidence type="ECO:0000313" key="8">
    <source>
        <dbReference type="Proteomes" id="UP000291236"/>
    </source>
</evidence>